<keyword evidence="3" id="KW-1185">Reference proteome</keyword>
<dbReference type="AlphaFoldDB" id="A0A1M4TGX0"/>
<reference evidence="3" key="1">
    <citation type="submission" date="2016-11" db="EMBL/GenBank/DDBJ databases">
        <authorList>
            <person name="Varghese N."/>
            <person name="Submissions S."/>
        </authorList>
    </citation>
    <scope>NUCLEOTIDE SEQUENCE [LARGE SCALE GENOMIC DNA]</scope>
    <source>
        <strain evidence="3">DSM 18095</strain>
    </source>
</reference>
<feature type="transmembrane region" description="Helical" evidence="1">
    <location>
        <begin position="180"/>
        <end position="198"/>
    </location>
</feature>
<dbReference type="Proteomes" id="UP000184114">
    <property type="component" value="Unassembled WGS sequence"/>
</dbReference>
<keyword evidence="1" id="KW-1133">Transmembrane helix</keyword>
<organism evidence="2 3">
    <name type="scientific">Tissierella praeacuta DSM 18095</name>
    <dbReference type="NCBI Taxonomy" id="1123404"/>
    <lineage>
        <taxon>Bacteria</taxon>
        <taxon>Bacillati</taxon>
        <taxon>Bacillota</taxon>
        <taxon>Tissierellia</taxon>
        <taxon>Tissierellales</taxon>
        <taxon>Tissierellaceae</taxon>
        <taxon>Tissierella</taxon>
    </lineage>
</organism>
<dbReference type="RefSeq" id="WP_072973118.1">
    <property type="nucleotide sequence ID" value="NZ_FQTY01000002.1"/>
</dbReference>
<feature type="transmembrane region" description="Helical" evidence="1">
    <location>
        <begin position="204"/>
        <end position="220"/>
    </location>
</feature>
<feature type="transmembrane region" description="Helical" evidence="1">
    <location>
        <begin position="338"/>
        <end position="359"/>
    </location>
</feature>
<evidence type="ECO:0000313" key="3">
    <source>
        <dbReference type="Proteomes" id="UP000184114"/>
    </source>
</evidence>
<gene>
    <name evidence="2" type="ORF">SAMN02745784_00672</name>
</gene>
<feature type="transmembrane region" description="Helical" evidence="1">
    <location>
        <begin position="20"/>
        <end position="37"/>
    </location>
</feature>
<protein>
    <submittedName>
        <fullName evidence="2">Uncharacterized protein</fullName>
    </submittedName>
</protein>
<accession>A0A1M4TGX0</accession>
<proteinExistence type="predicted"/>
<dbReference type="STRING" id="1123404.SAMN02745784_00672"/>
<evidence type="ECO:0000313" key="2">
    <source>
        <dbReference type="EMBL" id="SHE43720.1"/>
    </source>
</evidence>
<name>A0A1M4TGX0_9FIRM</name>
<feature type="transmembrane region" description="Helical" evidence="1">
    <location>
        <begin position="366"/>
        <end position="387"/>
    </location>
</feature>
<dbReference type="GeneID" id="90996478"/>
<keyword evidence="1" id="KW-0812">Transmembrane</keyword>
<feature type="transmembrane region" description="Helical" evidence="1">
    <location>
        <begin position="312"/>
        <end position="332"/>
    </location>
</feature>
<evidence type="ECO:0000256" key="1">
    <source>
        <dbReference type="SAM" id="Phobius"/>
    </source>
</evidence>
<keyword evidence="1" id="KW-0472">Membrane</keyword>
<feature type="transmembrane region" description="Helical" evidence="1">
    <location>
        <begin position="43"/>
        <end position="63"/>
    </location>
</feature>
<sequence length="390" mass="45561">MNYNYTKTKKEIIIKNLKLLIDYKTLIAITFLAVGYLKSFNYIFLLGFIYFALYLMVIVRSLLSKHKSISLNFIIGEEELIAKVENNQLIFPFRDIKAMKDSRHSLIIKMDKRSKASLNRLEIPYDLEDKHVEFIKELKYKYENYNPKDRAEESFEKSIIAFKLNPRKDVIRYIKYSKRIYFNVIISIICVFLSIILIHKPQASIMFISIFILSWAGYYIDYRRIKTKGNLICSIEKIDDESLEIKGSAFKSVVNIKDVRLLSINDKEYIIKIEGITNDSYVFTKDEIIVGDIDNLVNAIGEPCIIIRSQKLPFLSMIFAIISILCIPMVLTPLGTELSLYCNIIFFIISLILVIIALIKKNIIKRLAYIALFLDLLLLVFYIHIIMEVW</sequence>
<dbReference type="EMBL" id="FQTY01000002">
    <property type="protein sequence ID" value="SHE43720.1"/>
    <property type="molecule type" value="Genomic_DNA"/>
</dbReference>